<accession>A0AAE0ZNZ6</accession>
<comment type="caution">
    <text evidence="1">The sequence shown here is derived from an EMBL/GenBank/DDBJ whole genome shotgun (WGS) entry which is preliminary data.</text>
</comment>
<organism evidence="1 2">
    <name type="scientific">Elysia crispata</name>
    <name type="common">lettuce slug</name>
    <dbReference type="NCBI Taxonomy" id="231223"/>
    <lineage>
        <taxon>Eukaryota</taxon>
        <taxon>Metazoa</taxon>
        <taxon>Spiralia</taxon>
        <taxon>Lophotrochozoa</taxon>
        <taxon>Mollusca</taxon>
        <taxon>Gastropoda</taxon>
        <taxon>Heterobranchia</taxon>
        <taxon>Euthyneura</taxon>
        <taxon>Panpulmonata</taxon>
        <taxon>Sacoglossa</taxon>
        <taxon>Placobranchoidea</taxon>
        <taxon>Plakobranchidae</taxon>
        <taxon>Elysia</taxon>
    </lineage>
</organism>
<reference evidence="1" key="1">
    <citation type="journal article" date="2023" name="G3 (Bethesda)">
        <title>A reference genome for the long-term kleptoplast-retaining sea slug Elysia crispata morphotype clarki.</title>
        <authorList>
            <person name="Eastman K.E."/>
            <person name="Pendleton A.L."/>
            <person name="Shaikh M.A."/>
            <person name="Suttiyut T."/>
            <person name="Ogas R."/>
            <person name="Tomko P."/>
            <person name="Gavelis G."/>
            <person name="Widhalm J.R."/>
            <person name="Wisecaver J.H."/>
        </authorList>
    </citation>
    <scope>NUCLEOTIDE SEQUENCE</scope>
    <source>
        <strain evidence="1">ECLA1</strain>
    </source>
</reference>
<evidence type="ECO:0000313" key="1">
    <source>
        <dbReference type="EMBL" id="KAK3772702.1"/>
    </source>
</evidence>
<proteinExistence type="predicted"/>
<keyword evidence="2" id="KW-1185">Reference proteome</keyword>
<dbReference type="AlphaFoldDB" id="A0AAE0ZNZ6"/>
<sequence length="124" mass="14095">MTHAKGISKKTIFTVAKISSISSQMITSSHVSRYGYIEENNLYCRKDFLNLQSDDYLKPCLTLRSPVYLRLPQAITHAMGISKKTIFAIAKISSISSQMITSSHDSRYGYIEENNLHWRYALGL</sequence>
<evidence type="ECO:0000313" key="2">
    <source>
        <dbReference type="Proteomes" id="UP001283361"/>
    </source>
</evidence>
<dbReference type="EMBL" id="JAWDGP010003608">
    <property type="protein sequence ID" value="KAK3772702.1"/>
    <property type="molecule type" value="Genomic_DNA"/>
</dbReference>
<protein>
    <submittedName>
        <fullName evidence="1">Uncharacterized protein</fullName>
    </submittedName>
</protein>
<gene>
    <name evidence="1" type="ORF">RRG08_016113</name>
</gene>
<dbReference type="Proteomes" id="UP001283361">
    <property type="component" value="Unassembled WGS sequence"/>
</dbReference>
<name>A0AAE0ZNZ6_9GAST</name>